<proteinExistence type="predicted"/>
<evidence type="ECO:0000313" key="1">
    <source>
        <dbReference type="EMBL" id="MBR0577008.1"/>
    </source>
</evidence>
<dbReference type="GO" id="GO:0016740">
    <property type="term" value="F:transferase activity"/>
    <property type="evidence" value="ECO:0007669"/>
    <property type="project" value="UniProtKB-KW"/>
</dbReference>
<evidence type="ECO:0000313" key="2">
    <source>
        <dbReference type="Proteomes" id="UP000675379"/>
    </source>
</evidence>
<dbReference type="Pfam" id="PF08843">
    <property type="entry name" value="AbiEii"/>
    <property type="match status" value="1"/>
</dbReference>
<keyword evidence="1" id="KW-0808">Transferase</keyword>
<accession>A0A941CTJ9</accession>
<dbReference type="Proteomes" id="UP000675379">
    <property type="component" value="Unassembled WGS sequence"/>
</dbReference>
<dbReference type="AlphaFoldDB" id="A0A941CTJ9"/>
<gene>
    <name evidence="1" type="ORF">KCG48_11845</name>
</gene>
<dbReference type="EMBL" id="JAGSCS010000018">
    <property type="protein sequence ID" value="MBR0577008.1"/>
    <property type="molecule type" value="Genomic_DNA"/>
</dbReference>
<comment type="caution">
    <text evidence="1">The sequence shown here is derived from an EMBL/GenBank/DDBJ whole genome shotgun (WGS) entry which is preliminary data.</text>
</comment>
<reference evidence="1" key="1">
    <citation type="submission" date="2021-04" db="EMBL/GenBank/DDBJ databases">
        <title>Proteiniclasticum sedimins sp. nov., an obligate anaerobic bacterium isolated from anaerobic sludge.</title>
        <authorList>
            <person name="Liu J."/>
        </authorList>
    </citation>
    <scope>NUCLEOTIDE SEQUENCE</scope>
    <source>
        <strain evidence="1">BAD-10</strain>
    </source>
</reference>
<keyword evidence="2" id="KW-1185">Reference proteome</keyword>
<sequence length="275" mass="31657">MQLKAVIKRIATESNISAQLVLQNYMMERFLERIAVSDYQRNIIIKGGLLIAAMVGLDTRATMDLDVTMKRISVTEQSIKTMLEDICQIKLQDDISFTIMNIHEIRAGDEYQGYRVSLTANLPPLAVPFKMDITTGDPITPHEITFDFKLLLEDRNIQVLAYNLESIIAEKIETILTRADQNTRPRDFYDVYILHQFYHHQFEANALRDAIRATAENRSSFSVIRDHQSILPVIRDSMIMKQRWSSYQQDFDYARGVSFDDVCAVIADIANRCIP</sequence>
<organism evidence="1 2">
    <name type="scientific">Proteiniclasticum sediminis</name>
    <dbReference type="NCBI Taxonomy" id="2804028"/>
    <lineage>
        <taxon>Bacteria</taxon>
        <taxon>Bacillati</taxon>
        <taxon>Bacillota</taxon>
        <taxon>Clostridia</taxon>
        <taxon>Eubacteriales</taxon>
        <taxon>Clostridiaceae</taxon>
        <taxon>Proteiniclasticum</taxon>
    </lineage>
</organism>
<protein>
    <submittedName>
        <fullName evidence="1">Nucleotidyl transferase AbiEii/AbiGii toxin family protein</fullName>
    </submittedName>
</protein>
<dbReference type="InterPro" id="IPR014942">
    <property type="entry name" value="AbiEii"/>
</dbReference>
<name>A0A941CTJ9_9CLOT</name>